<name>A0A8E5MFJ8_USTVR</name>
<feature type="region of interest" description="Disordered" evidence="1">
    <location>
        <begin position="1"/>
        <end position="40"/>
    </location>
</feature>
<dbReference type="GeneID" id="66062561"/>
<feature type="compositionally biased region" description="Basic and acidic residues" evidence="1">
    <location>
        <begin position="8"/>
        <end position="17"/>
    </location>
</feature>
<dbReference type="KEGG" id="uvi:66062561"/>
<evidence type="ECO:0000256" key="1">
    <source>
        <dbReference type="SAM" id="MobiDB-lite"/>
    </source>
</evidence>
<dbReference type="Proteomes" id="UP000027002">
    <property type="component" value="Chromosome 2"/>
</dbReference>
<evidence type="ECO:0000313" key="3">
    <source>
        <dbReference type="Proteomes" id="UP000027002"/>
    </source>
</evidence>
<proteinExistence type="predicted"/>
<reference evidence="2" key="1">
    <citation type="submission" date="2020-03" db="EMBL/GenBank/DDBJ databases">
        <title>A mixture of massive structural variations and highly conserved coding sequences in Ustilaginoidea virens genome.</title>
        <authorList>
            <person name="Zhang K."/>
            <person name="Zhao Z."/>
            <person name="Zhang Z."/>
            <person name="Li Y."/>
            <person name="Hsiang T."/>
            <person name="Sun W."/>
        </authorList>
    </citation>
    <scope>NUCLEOTIDE SEQUENCE</scope>
    <source>
        <strain evidence="2">UV-8b</strain>
    </source>
</reference>
<organism evidence="2 3">
    <name type="scientific">Ustilaginoidea virens</name>
    <name type="common">Rice false smut fungus</name>
    <name type="synonym">Villosiclava virens</name>
    <dbReference type="NCBI Taxonomy" id="1159556"/>
    <lineage>
        <taxon>Eukaryota</taxon>
        <taxon>Fungi</taxon>
        <taxon>Dikarya</taxon>
        <taxon>Ascomycota</taxon>
        <taxon>Pezizomycotina</taxon>
        <taxon>Sordariomycetes</taxon>
        <taxon>Hypocreomycetidae</taxon>
        <taxon>Hypocreales</taxon>
        <taxon>Clavicipitaceae</taxon>
        <taxon>Ustilaginoidea</taxon>
    </lineage>
</organism>
<dbReference type="RefSeq" id="XP_042995215.1">
    <property type="nucleotide sequence ID" value="XM_043139281.1"/>
</dbReference>
<dbReference type="AlphaFoldDB" id="A0A8E5MFJ8"/>
<gene>
    <name evidence="2" type="ORF">UV8b_01783</name>
</gene>
<keyword evidence="3" id="KW-1185">Reference proteome</keyword>
<protein>
    <submittedName>
        <fullName evidence="2">Uncharacterized protein</fullName>
    </submittedName>
</protein>
<evidence type="ECO:0000313" key="2">
    <source>
        <dbReference type="EMBL" id="QUC17542.1"/>
    </source>
</evidence>
<sequence>MRVRGAKLTRETKREQGGARGQRRARSIAKDGQTTDRKGINYSSLRFEIRRTKRAAHAEISNGFNHFGQVGTRGKVMLWEYDQRGFGTCNG</sequence>
<accession>A0A8E5MFJ8</accession>
<dbReference type="EMBL" id="CP072754">
    <property type="protein sequence ID" value="QUC17542.1"/>
    <property type="molecule type" value="Genomic_DNA"/>
</dbReference>